<comment type="caution">
    <text evidence="2">The sequence shown here is derived from an EMBL/GenBank/DDBJ whole genome shotgun (WGS) entry which is preliminary data.</text>
</comment>
<reference evidence="2 3" key="1">
    <citation type="submission" date="2019-02" db="EMBL/GenBank/DDBJ databases">
        <title>Pedobacter sp. RP-3-8 sp. nov., isolated from Arctic soil.</title>
        <authorList>
            <person name="Dahal R.H."/>
        </authorList>
    </citation>
    <scope>NUCLEOTIDE SEQUENCE [LARGE SCALE GENOMIC DNA]</scope>
    <source>
        <strain evidence="2 3">RP-3-8</strain>
    </source>
</reference>
<sequence length="368" mass="42156">MEQELDIKQQLGVWLSSPEKVSREDAPVLKDLALLYPYFQPLHLLLAKATLEEPEQNNNLATAALYTNGQLLHTLLHAPEDLHTANFEVISSAFDQTSQPDPLEASTIDEVPAEISEPVENLISMDEQEVFEEITEVSLKPEDELVMESIVSSDFFAFQENFIAETVIPDQEDPNFRPSSPPLSASSKPEEEPIVISKYDDDQLPYTFLWWLAKTRKEHQQIFQPYAAPKRVNSPEGQKPASTQRPNELQQQYVEHIFHLQSPFNDDSEEGYNTDGFRTTSKGNEIIESFIKNDPQISPPKPEQIDNENKAKKSAEDHNDLVSETLAKIYIEQMLYDKAIETYEKLSLKFPEKRRYFADLIQSIEKKI</sequence>
<accession>A0A4R0NBH7</accession>
<evidence type="ECO:0000313" key="3">
    <source>
        <dbReference type="Proteomes" id="UP000291117"/>
    </source>
</evidence>
<proteinExistence type="predicted"/>
<dbReference type="OrthoDB" id="594666at2"/>
<feature type="region of interest" description="Disordered" evidence="1">
    <location>
        <begin position="225"/>
        <end position="247"/>
    </location>
</feature>
<keyword evidence="3" id="KW-1185">Reference proteome</keyword>
<feature type="region of interest" description="Disordered" evidence="1">
    <location>
        <begin position="167"/>
        <end position="192"/>
    </location>
</feature>
<dbReference type="AlphaFoldDB" id="A0A4R0NBH7"/>
<feature type="region of interest" description="Disordered" evidence="1">
    <location>
        <begin position="291"/>
        <end position="318"/>
    </location>
</feature>
<dbReference type="RefSeq" id="WP_131608019.1">
    <property type="nucleotide sequence ID" value="NZ_SJSM01000003.1"/>
</dbReference>
<evidence type="ECO:0000313" key="2">
    <source>
        <dbReference type="EMBL" id="TCC97659.1"/>
    </source>
</evidence>
<evidence type="ECO:0000256" key="1">
    <source>
        <dbReference type="SAM" id="MobiDB-lite"/>
    </source>
</evidence>
<dbReference type="Proteomes" id="UP000291117">
    <property type="component" value="Unassembled WGS sequence"/>
</dbReference>
<dbReference type="EMBL" id="SJSM01000003">
    <property type="protein sequence ID" value="TCC97659.1"/>
    <property type="molecule type" value="Genomic_DNA"/>
</dbReference>
<organism evidence="2 3">
    <name type="scientific">Pedobacter hiemivivus</name>
    <dbReference type="NCBI Taxonomy" id="2530454"/>
    <lineage>
        <taxon>Bacteria</taxon>
        <taxon>Pseudomonadati</taxon>
        <taxon>Bacteroidota</taxon>
        <taxon>Sphingobacteriia</taxon>
        <taxon>Sphingobacteriales</taxon>
        <taxon>Sphingobacteriaceae</taxon>
        <taxon>Pedobacter</taxon>
    </lineage>
</organism>
<feature type="compositionally biased region" description="Basic and acidic residues" evidence="1">
    <location>
        <begin position="303"/>
        <end position="318"/>
    </location>
</feature>
<evidence type="ECO:0008006" key="4">
    <source>
        <dbReference type="Google" id="ProtNLM"/>
    </source>
</evidence>
<protein>
    <recommendedName>
        <fullName evidence="4">Tetratricopeptide repeat protein</fullName>
    </recommendedName>
</protein>
<name>A0A4R0NBH7_9SPHI</name>
<gene>
    <name evidence="2" type="ORF">EZ444_07015</name>
</gene>